<keyword evidence="2" id="KW-1185">Reference proteome</keyword>
<dbReference type="RefSeq" id="WP_134341473.1">
    <property type="nucleotide sequence ID" value="NZ_SOPW01000025.1"/>
</dbReference>
<reference evidence="1 2" key="1">
    <citation type="submission" date="2019-03" db="EMBL/GenBank/DDBJ databases">
        <authorList>
            <person name="He R.-H."/>
        </authorList>
    </citation>
    <scope>NUCLEOTIDE SEQUENCE [LARGE SCALE GENOMIC DNA]</scope>
    <source>
        <strain evidence="2">SH 714</strain>
    </source>
</reference>
<proteinExistence type="predicted"/>
<dbReference type="AlphaFoldDB" id="A0A4Y8IET4"/>
<gene>
    <name evidence="1" type="ORF">E3U55_15930</name>
</gene>
<dbReference type="PROSITE" id="PS51257">
    <property type="entry name" value="PROKAR_LIPOPROTEIN"/>
    <property type="match status" value="1"/>
</dbReference>
<sequence>MKRLFSIFILILFVIAGCLDDELTKINPDDISYGSLKIHKDGMLVKDISLLENEKLLIDAAEAYNNAEFISFEEEENENHVNIDPIFTDGPLEEEYSASHFNMDSGTEGDNFYIGYKGDNVFKVIAGGEISKNSFNEYFIESKELKEIILENG</sequence>
<comment type="caution">
    <text evidence="1">The sequence shown here is derived from an EMBL/GenBank/DDBJ whole genome shotgun (WGS) entry which is preliminary data.</text>
</comment>
<dbReference type="OrthoDB" id="2973199at2"/>
<evidence type="ECO:0000313" key="2">
    <source>
        <dbReference type="Proteomes" id="UP000297975"/>
    </source>
</evidence>
<evidence type="ECO:0000313" key="1">
    <source>
        <dbReference type="EMBL" id="TFB13462.1"/>
    </source>
</evidence>
<organism evidence="1 2">
    <name type="scientific">Filobacillus milosensis</name>
    <dbReference type="NCBI Taxonomy" id="94137"/>
    <lineage>
        <taxon>Bacteria</taxon>
        <taxon>Bacillati</taxon>
        <taxon>Bacillota</taxon>
        <taxon>Bacilli</taxon>
        <taxon>Bacillales</taxon>
        <taxon>Bacillaceae</taxon>
        <taxon>Filobacillus</taxon>
    </lineage>
</organism>
<dbReference type="Proteomes" id="UP000297975">
    <property type="component" value="Unassembled WGS sequence"/>
</dbReference>
<accession>A0A4Y8IET4</accession>
<protein>
    <submittedName>
        <fullName evidence="1">Uncharacterized protein</fullName>
    </submittedName>
</protein>
<dbReference type="EMBL" id="SOPW01000025">
    <property type="protein sequence ID" value="TFB13462.1"/>
    <property type="molecule type" value="Genomic_DNA"/>
</dbReference>
<name>A0A4Y8IET4_9BACI</name>